<sequence>MKFNYQDHGAVASLTITSTAFEFRRHNRAVDAALLSTSSLISERKGCFFMKSVLTGRTPEMMRAYKVAGREAAR</sequence>
<organism evidence="1 2">
    <name type="scientific">Erwinia typographi</name>
    <dbReference type="NCBI Taxonomy" id="371042"/>
    <lineage>
        <taxon>Bacteria</taxon>
        <taxon>Pseudomonadati</taxon>
        <taxon>Pseudomonadota</taxon>
        <taxon>Gammaproteobacteria</taxon>
        <taxon>Enterobacterales</taxon>
        <taxon>Erwiniaceae</taxon>
        <taxon>Erwinia</taxon>
    </lineage>
</organism>
<dbReference type="STRING" id="371042.NG99_17050"/>
<reference evidence="1 2" key="1">
    <citation type="submission" date="2014-10" db="EMBL/GenBank/DDBJ databases">
        <title>Genome sequence of Erwinia typographi M043b.</title>
        <authorList>
            <person name="Chan K.-G."/>
            <person name="Tan W.-S."/>
        </authorList>
    </citation>
    <scope>NUCLEOTIDE SEQUENCE [LARGE SCALE GENOMIC DNA]</scope>
    <source>
        <strain evidence="1 2">M043b</strain>
    </source>
</reference>
<dbReference type="RefSeq" id="WP_034895529.1">
    <property type="nucleotide sequence ID" value="NZ_JRUQ01000048.1"/>
</dbReference>
<dbReference type="Proteomes" id="UP000030351">
    <property type="component" value="Unassembled WGS sequence"/>
</dbReference>
<accession>A0A0A3Z0V9</accession>
<evidence type="ECO:0000313" key="2">
    <source>
        <dbReference type="Proteomes" id="UP000030351"/>
    </source>
</evidence>
<name>A0A0A3Z0V9_9GAMM</name>
<protein>
    <submittedName>
        <fullName evidence="1">Uncharacterized protein</fullName>
    </submittedName>
</protein>
<dbReference type="AlphaFoldDB" id="A0A0A3Z0V9"/>
<keyword evidence="2" id="KW-1185">Reference proteome</keyword>
<comment type="caution">
    <text evidence="1">The sequence shown here is derived from an EMBL/GenBank/DDBJ whole genome shotgun (WGS) entry which is preliminary data.</text>
</comment>
<dbReference type="eggNOG" id="ENOG503316Z">
    <property type="taxonomic scope" value="Bacteria"/>
</dbReference>
<proteinExistence type="predicted"/>
<dbReference type="EMBL" id="JRUQ01000048">
    <property type="protein sequence ID" value="KGT91271.1"/>
    <property type="molecule type" value="Genomic_DNA"/>
</dbReference>
<gene>
    <name evidence="1" type="ORF">NG99_17050</name>
</gene>
<evidence type="ECO:0000313" key="1">
    <source>
        <dbReference type="EMBL" id="KGT91271.1"/>
    </source>
</evidence>
<dbReference type="OrthoDB" id="6461425at2"/>